<keyword evidence="1" id="KW-0812">Transmembrane</keyword>
<dbReference type="EMBL" id="HE573023">
    <property type="protein sequence ID" value="CCC48709.1"/>
    <property type="molecule type" value="Genomic_DNA"/>
</dbReference>
<reference evidence="2" key="1">
    <citation type="journal article" date="2012" name="Proc. Natl. Acad. Sci. U.S.A.">
        <title>Antigenic diversity is generated by distinct evolutionary mechanisms in African trypanosome species.</title>
        <authorList>
            <person name="Jackson A.P."/>
            <person name="Berry A."/>
            <person name="Aslett M."/>
            <person name="Allison H.C."/>
            <person name="Burton P."/>
            <person name="Vavrova-Anderson J."/>
            <person name="Brown R."/>
            <person name="Browne H."/>
            <person name="Corton N."/>
            <person name="Hauser H."/>
            <person name="Gamble J."/>
            <person name="Gilderthorp R."/>
            <person name="Marcello L."/>
            <person name="McQuillan J."/>
            <person name="Otto T.D."/>
            <person name="Quail M.A."/>
            <person name="Sanders M.J."/>
            <person name="van Tonder A."/>
            <person name="Ginger M.L."/>
            <person name="Field M.C."/>
            <person name="Barry J.D."/>
            <person name="Hertz-Fowler C."/>
            <person name="Berriman M."/>
        </authorList>
    </citation>
    <scope>NUCLEOTIDE SEQUENCE</scope>
    <source>
        <strain evidence="2">Y486</strain>
    </source>
</reference>
<dbReference type="VEuPathDB" id="TriTrypDB:TvY486_0700520"/>
<feature type="transmembrane region" description="Helical" evidence="1">
    <location>
        <begin position="20"/>
        <end position="45"/>
    </location>
</feature>
<accession>G0TXL8</accession>
<proteinExistence type="predicted"/>
<organism evidence="2">
    <name type="scientific">Trypanosoma vivax (strain Y486)</name>
    <dbReference type="NCBI Taxonomy" id="1055687"/>
    <lineage>
        <taxon>Eukaryota</taxon>
        <taxon>Discoba</taxon>
        <taxon>Euglenozoa</taxon>
        <taxon>Kinetoplastea</taxon>
        <taxon>Metakinetoplastina</taxon>
        <taxon>Trypanosomatida</taxon>
        <taxon>Trypanosomatidae</taxon>
        <taxon>Trypanosoma</taxon>
        <taxon>Duttonella</taxon>
    </lineage>
</organism>
<evidence type="ECO:0000313" key="2">
    <source>
        <dbReference type="EMBL" id="CCC48709.1"/>
    </source>
</evidence>
<dbReference type="AlphaFoldDB" id="G0TXL8"/>
<keyword evidence="1" id="KW-1133">Transmembrane helix</keyword>
<sequence>MWSELFASTFFHPVILPHFHSLFLLASIFRCFDYFSFSFLLLGYLSRLSGEFSRTFADSLTCVRNKRIPPGRFVFCTVDLRCCVLLYILLMLHSSYGNPLLGMCIQVGFALKPTA</sequence>
<keyword evidence="1" id="KW-0472">Membrane</keyword>
<feature type="transmembrane region" description="Helical" evidence="1">
    <location>
        <begin position="73"/>
        <end position="93"/>
    </location>
</feature>
<gene>
    <name evidence="2" type="ORF">TVY486_0700520</name>
</gene>
<evidence type="ECO:0000256" key="1">
    <source>
        <dbReference type="SAM" id="Phobius"/>
    </source>
</evidence>
<name>G0TXL8_TRYVY</name>
<protein>
    <submittedName>
        <fullName evidence="2">Uncharacterized protein</fullName>
    </submittedName>
</protein>